<feature type="transmembrane region" description="Helical" evidence="6">
    <location>
        <begin position="124"/>
        <end position="148"/>
    </location>
</feature>
<proteinExistence type="inferred from homology"/>
<comment type="similarity">
    <text evidence="2">Belongs to the DRAM/TMEM150 family.</text>
</comment>
<keyword evidence="4 6" id="KW-1133">Transmembrane helix</keyword>
<dbReference type="InterPro" id="IPR050911">
    <property type="entry name" value="DRAM/TMEM150_Autophagy_Mod"/>
</dbReference>
<evidence type="ECO:0000313" key="8">
    <source>
        <dbReference type="Proteomes" id="UP000887566"/>
    </source>
</evidence>
<keyword evidence="5 6" id="KW-0472">Membrane</keyword>
<protein>
    <submittedName>
        <fullName evidence="9">DNA damage-regulated autophagy modulator protein 2</fullName>
    </submittedName>
</protein>
<evidence type="ECO:0000256" key="1">
    <source>
        <dbReference type="ARBA" id="ARBA00004127"/>
    </source>
</evidence>
<keyword evidence="8" id="KW-1185">Reference proteome</keyword>
<name>A0A914WH43_9BILA</name>
<feature type="transmembrane region" description="Helical" evidence="6">
    <location>
        <begin position="93"/>
        <end position="112"/>
    </location>
</feature>
<evidence type="ECO:0000256" key="4">
    <source>
        <dbReference type="ARBA" id="ARBA00022989"/>
    </source>
</evidence>
<evidence type="ECO:0000259" key="7">
    <source>
        <dbReference type="Pfam" id="PF10277"/>
    </source>
</evidence>
<evidence type="ECO:0000256" key="5">
    <source>
        <dbReference type="ARBA" id="ARBA00023136"/>
    </source>
</evidence>
<keyword evidence="3 6" id="KW-0812">Transmembrane</keyword>
<accession>A0A914WH43</accession>
<dbReference type="InterPro" id="IPR019402">
    <property type="entry name" value="CWH43_N"/>
</dbReference>
<reference evidence="9" key="1">
    <citation type="submission" date="2022-11" db="UniProtKB">
        <authorList>
            <consortium name="WormBaseParasite"/>
        </authorList>
    </citation>
    <scope>IDENTIFICATION</scope>
</reference>
<dbReference type="AlphaFoldDB" id="A0A914WH43"/>
<dbReference type="PANTHER" id="PTHR21324">
    <property type="entry name" value="FASTING-INDUCIBLE INTEGRAL MEMBRANE PROTEIN TM6P1-RELATED"/>
    <property type="match status" value="1"/>
</dbReference>
<dbReference type="Pfam" id="PF10277">
    <property type="entry name" value="Frag1"/>
    <property type="match status" value="1"/>
</dbReference>
<feature type="domain" description="CWH43-like N-terminal" evidence="7">
    <location>
        <begin position="6"/>
        <end position="234"/>
    </location>
</feature>
<evidence type="ECO:0000256" key="3">
    <source>
        <dbReference type="ARBA" id="ARBA00022692"/>
    </source>
</evidence>
<organism evidence="8 9">
    <name type="scientific">Plectus sambesii</name>
    <dbReference type="NCBI Taxonomy" id="2011161"/>
    <lineage>
        <taxon>Eukaryota</taxon>
        <taxon>Metazoa</taxon>
        <taxon>Ecdysozoa</taxon>
        <taxon>Nematoda</taxon>
        <taxon>Chromadorea</taxon>
        <taxon>Plectida</taxon>
        <taxon>Plectina</taxon>
        <taxon>Plectoidea</taxon>
        <taxon>Plectidae</taxon>
        <taxon>Plectus</taxon>
    </lineage>
</organism>
<dbReference type="WBParaSite" id="PSAMB.scaffold4089size15738.g23438.t1">
    <property type="protein sequence ID" value="PSAMB.scaffold4089size15738.g23438.t1"/>
    <property type="gene ID" value="PSAMB.scaffold4089size15738.g23438"/>
</dbReference>
<sequence>MALHRVWLIPLATFLFSISAFVVGYIIAVSLGHVNAIWPYISDGGTEAPESCIFGQLLNLAALFLAISIYLRHRQIVEYYWHHLQKDGQWRRASLGLLWCGYLAAFGMSMVANFQETNVILGHYTGALMAFGFGLIYCWGQTVFSYVISPRLSHPIVSHVRLALCLAATIFFFTMIIFGPIMGKLPASYRGTGLNYWTPDTPHYIDHIIGTTSEWLMAIVFEVYILSFAIELRNARCHAPKLQLTDMEDPLEQKAKISASATRITFLNEV</sequence>
<feature type="transmembrane region" description="Helical" evidence="6">
    <location>
        <begin position="160"/>
        <end position="182"/>
    </location>
</feature>
<evidence type="ECO:0000256" key="2">
    <source>
        <dbReference type="ARBA" id="ARBA00006565"/>
    </source>
</evidence>
<feature type="transmembrane region" description="Helical" evidence="6">
    <location>
        <begin position="215"/>
        <end position="232"/>
    </location>
</feature>
<feature type="transmembrane region" description="Helical" evidence="6">
    <location>
        <begin position="53"/>
        <end position="72"/>
    </location>
</feature>
<comment type="subcellular location">
    <subcellularLocation>
        <location evidence="1">Endomembrane system</location>
        <topology evidence="1">Multi-pass membrane protein</topology>
    </subcellularLocation>
</comment>
<dbReference type="GO" id="GO:0012505">
    <property type="term" value="C:endomembrane system"/>
    <property type="evidence" value="ECO:0007669"/>
    <property type="project" value="UniProtKB-SubCell"/>
</dbReference>
<feature type="transmembrane region" description="Helical" evidence="6">
    <location>
        <begin position="7"/>
        <end position="33"/>
    </location>
</feature>
<evidence type="ECO:0000313" key="9">
    <source>
        <dbReference type="WBParaSite" id="PSAMB.scaffold4089size15738.g23438.t1"/>
    </source>
</evidence>
<dbReference type="PANTHER" id="PTHR21324:SF2">
    <property type="entry name" value="EG:22E5.9 PROTEIN"/>
    <property type="match status" value="1"/>
</dbReference>
<dbReference type="Proteomes" id="UP000887566">
    <property type="component" value="Unplaced"/>
</dbReference>
<evidence type="ECO:0000256" key="6">
    <source>
        <dbReference type="SAM" id="Phobius"/>
    </source>
</evidence>